<name>A0A1A9LBN8_9FLAO</name>
<gene>
    <name evidence="2" type="ORF">A7A78_13735</name>
</gene>
<accession>A0A1A9LBN8</accession>
<protein>
    <recommendedName>
        <fullName evidence="4">DUF4260 domain-containing protein</fullName>
    </recommendedName>
</protein>
<evidence type="ECO:0008006" key="4">
    <source>
        <dbReference type="Google" id="ProtNLM"/>
    </source>
</evidence>
<dbReference type="RefSeq" id="WP_068762398.1">
    <property type="nucleotide sequence ID" value="NZ_LXIE01000031.1"/>
</dbReference>
<dbReference type="EMBL" id="LXIE01000031">
    <property type="protein sequence ID" value="OAD90769.1"/>
    <property type="molecule type" value="Genomic_DNA"/>
</dbReference>
<dbReference type="OrthoDB" id="9813911at2"/>
<evidence type="ECO:0000313" key="3">
    <source>
        <dbReference type="Proteomes" id="UP000077552"/>
    </source>
</evidence>
<dbReference type="STRING" id="1385699.A7A78_13735"/>
<comment type="caution">
    <text evidence="2">The sequence shown here is derived from an EMBL/GenBank/DDBJ whole genome shotgun (WGS) entry which is preliminary data.</text>
</comment>
<keyword evidence="1" id="KW-0472">Membrane</keyword>
<feature type="transmembrane region" description="Helical" evidence="1">
    <location>
        <begin position="62"/>
        <end position="87"/>
    </location>
</feature>
<evidence type="ECO:0000313" key="2">
    <source>
        <dbReference type="EMBL" id="OAD90769.1"/>
    </source>
</evidence>
<dbReference type="AlphaFoldDB" id="A0A1A9LBN8"/>
<keyword evidence="1" id="KW-0812">Transmembrane</keyword>
<sequence length="117" mass="13183">MQITLKIEELAQFILGIIVFSTLIYDWWLFPLLLFLPDISMLGYLVNPKVGAISYNLFHHKAVAIAIALFGMYNVDFLIALIGVILFSHASFDRIFGFGLKYPDSFKNTHLGKIGNG</sequence>
<feature type="transmembrane region" description="Helical" evidence="1">
    <location>
        <begin position="12"/>
        <end position="36"/>
    </location>
</feature>
<dbReference type="Proteomes" id="UP000077552">
    <property type="component" value="Unassembled WGS sequence"/>
</dbReference>
<organism evidence="2 3">
    <name type="scientific">Aequorivita soesokkakensis</name>
    <dbReference type="NCBI Taxonomy" id="1385699"/>
    <lineage>
        <taxon>Bacteria</taxon>
        <taxon>Pseudomonadati</taxon>
        <taxon>Bacteroidota</taxon>
        <taxon>Flavobacteriia</taxon>
        <taxon>Flavobacteriales</taxon>
        <taxon>Flavobacteriaceae</taxon>
        <taxon>Aequorivita</taxon>
    </lineage>
</organism>
<proteinExistence type="predicted"/>
<keyword evidence="1" id="KW-1133">Transmembrane helix</keyword>
<evidence type="ECO:0000256" key="1">
    <source>
        <dbReference type="SAM" id="Phobius"/>
    </source>
</evidence>
<keyword evidence="3" id="KW-1185">Reference proteome</keyword>
<dbReference type="InterPro" id="IPR025356">
    <property type="entry name" value="DUF4260"/>
</dbReference>
<dbReference type="Pfam" id="PF14079">
    <property type="entry name" value="DUF4260"/>
    <property type="match status" value="1"/>
</dbReference>
<reference evidence="2 3" key="1">
    <citation type="submission" date="2016-05" db="EMBL/GenBank/DDBJ databases">
        <title>Genome sequencing of Vitellibacter soesokkakensis RSSK-12.</title>
        <authorList>
            <person name="Thevarajoo S."/>
            <person name="Selvaratnam C."/>
            <person name="Goh K.M."/>
            <person name="Chan K.-G."/>
            <person name="Chong C.S."/>
        </authorList>
    </citation>
    <scope>NUCLEOTIDE SEQUENCE [LARGE SCALE GENOMIC DNA]</scope>
    <source>
        <strain evidence="2 3">RSSK-12</strain>
    </source>
</reference>